<keyword evidence="3" id="KW-1185">Reference proteome</keyword>
<dbReference type="AlphaFoldDB" id="A0A835Z0W0"/>
<dbReference type="InterPro" id="IPR003495">
    <property type="entry name" value="CobW/HypB/UreG_nucleotide-bd"/>
</dbReference>
<dbReference type="OrthoDB" id="272672at2759"/>
<dbReference type="SUPFAM" id="SSF52540">
    <property type="entry name" value="P-loop containing nucleoside triphosphate hydrolases"/>
    <property type="match status" value="1"/>
</dbReference>
<dbReference type="InterPro" id="IPR027417">
    <property type="entry name" value="P-loop_NTPase"/>
</dbReference>
<name>A0A835Z0W0_9STRA</name>
<organism evidence="2 3">
    <name type="scientific">Tribonema minus</name>
    <dbReference type="NCBI Taxonomy" id="303371"/>
    <lineage>
        <taxon>Eukaryota</taxon>
        <taxon>Sar</taxon>
        <taxon>Stramenopiles</taxon>
        <taxon>Ochrophyta</taxon>
        <taxon>PX clade</taxon>
        <taxon>Xanthophyceae</taxon>
        <taxon>Tribonematales</taxon>
        <taxon>Tribonemataceae</taxon>
        <taxon>Tribonema</taxon>
    </lineage>
</organism>
<dbReference type="Pfam" id="PF02492">
    <property type="entry name" value="cobW"/>
    <property type="match status" value="1"/>
</dbReference>
<reference evidence="2" key="1">
    <citation type="submission" date="2021-02" db="EMBL/GenBank/DDBJ databases">
        <title>First Annotated Genome of the Yellow-green Alga Tribonema minus.</title>
        <authorList>
            <person name="Mahan K.M."/>
        </authorList>
    </citation>
    <scope>NUCLEOTIDE SEQUENCE</scope>
    <source>
        <strain evidence="2">UTEX B ZZ1240</strain>
    </source>
</reference>
<comment type="caution">
    <text evidence="2">The sequence shown here is derived from an EMBL/GenBank/DDBJ whole genome shotgun (WGS) entry which is preliminary data.</text>
</comment>
<protein>
    <submittedName>
        <fullName evidence="2">Putative cobalamin synthesis protein</fullName>
    </submittedName>
</protein>
<dbReference type="EMBL" id="JAFCMP010000138">
    <property type="protein sequence ID" value="KAG5185211.1"/>
    <property type="molecule type" value="Genomic_DNA"/>
</dbReference>
<dbReference type="Proteomes" id="UP000664859">
    <property type="component" value="Unassembled WGS sequence"/>
</dbReference>
<feature type="domain" description="CobW/HypB/UreG nucleotide-binding" evidence="1">
    <location>
        <begin position="25"/>
        <end position="101"/>
    </location>
</feature>
<dbReference type="Gene3D" id="3.40.50.300">
    <property type="entry name" value="P-loop containing nucleotide triphosphate hydrolases"/>
    <property type="match status" value="1"/>
</dbReference>
<evidence type="ECO:0000313" key="3">
    <source>
        <dbReference type="Proteomes" id="UP000664859"/>
    </source>
</evidence>
<evidence type="ECO:0000313" key="2">
    <source>
        <dbReference type="EMBL" id="KAG5185211.1"/>
    </source>
</evidence>
<sequence length="124" mass="13465">MNEVNLYAAYERRQHEAAARRPVLPVTIVTGFLGAGKTTLLQRVLSTRRNLKVAAIVNDFGEVDHDGKVLEAAQGAIKGGVQKLSGGCFCCDTSLNTAFKGQVRQFRGHSAPLSMETNHKIVEL</sequence>
<proteinExistence type="predicted"/>
<evidence type="ECO:0000259" key="1">
    <source>
        <dbReference type="Pfam" id="PF02492"/>
    </source>
</evidence>
<gene>
    <name evidence="2" type="ORF">JKP88DRAFT_180645</name>
</gene>
<dbReference type="PANTHER" id="PTHR43603">
    <property type="entry name" value="COBW DOMAIN-CONTAINING PROTEIN DDB_G0274527"/>
    <property type="match status" value="1"/>
</dbReference>
<dbReference type="PANTHER" id="PTHR43603:SF1">
    <property type="entry name" value="ZINC-REGULATED GTPASE METALLOPROTEIN ACTIVATOR 1"/>
    <property type="match status" value="1"/>
</dbReference>
<dbReference type="InterPro" id="IPR051927">
    <property type="entry name" value="Zn_Chap_cDPG_Synth"/>
</dbReference>
<accession>A0A835Z0W0</accession>